<protein>
    <recommendedName>
        <fullName evidence="1">Ribosomal RNA large subunit methyltransferase J</fullName>
        <ecNumber evidence="1">2.1.1.266</ecNumber>
    </recommendedName>
    <alternativeName>
        <fullName evidence="1">23S rRNA (adenine(2030)-N6)-methyltransferase</fullName>
    </alternativeName>
    <alternativeName>
        <fullName evidence="1">23S rRNA m6A2030 methyltransferase</fullName>
    </alternativeName>
</protein>
<dbReference type="GO" id="GO:0070475">
    <property type="term" value="P:rRNA base methylation"/>
    <property type="evidence" value="ECO:0007669"/>
    <property type="project" value="UniProtKB-UniRule"/>
</dbReference>
<organism evidence="2 3">
    <name type="scientific">Neptunomonas phycophila</name>
    <dbReference type="NCBI Taxonomy" id="1572645"/>
    <lineage>
        <taxon>Bacteria</taxon>
        <taxon>Pseudomonadati</taxon>
        <taxon>Pseudomonadota</taxon>
        <taxon>Gammaproteobacteria</taxon>
        <taxon>Oceanospirillales</taxon>
        <taxon>Oceanospirillaceae</taxon>
        <taxon>Neptunomonas</taxon>
    </lineage>
</organism>
<dbReference type="AlphaFoldDB" id="A0AAW7XIQ7"/>
<dbReference type="InterPro" id="IPR029063">
    <property type="entry name" value="SAM-dependent_MTases_sf"/>
</dbReference>
<comment type="caution">
    <text evidence="2">The sequence shown here is derived from an EMBL/GenBank/DDBJ whole genome shotgun (WGS) entry which is preliminary data.</text>
</comment>
<feature type="site" description="Interaction with substrate rRNA" evidence="1">
    <location>
        <position position="4"/>
    </location>
</feature>
<dbReference type="InterPro" id="IPR007473">
    <property type="entry name" value="RlmJ"/>
</dbReference>
<proteinExistence type="inferred from homology"/>
<comment type="function">
    <text evidence="1">Specifically methylates the adenine in position 2030 of 23S rRNA.</text>
</comment>
<evidence type="ECO:0000256" key="1">
    <source>
        <dbReference type="HAMAP-Rule" id="MF_00934"/>
    </source>
</evidence>
<dbReference type="EMBL" id="JAUOPG010000003">
    <property type="protein sequence ID" value="MDO6452947.1"/>
    <property type="molecule type" value="Genomic_DNA"/>
</dbReference>
<dbReference type="HAMAP" id="MF_00934">
    <property type="entry name" value="23SrRNA_methyltr_J"/>
    <property type="match status" value="1"/>
</dbReference>
<evidence type="ECO:0000313" key="2">
    <source>
        <dbReference type="EMBL" id="MDO6452947.1"/>
    </source>
</evidence>
<dbReference type="GO" id="GO:0036307">
    <property type="term" value="F:23S rRNA (adenine(2030)-N(6))-methyltransferase activity"/>
    <property type="evidence" value="ECO:0007669"/>
    <property type="project" value="UniProtKB-UniRule"/>
</dbReference>
<feature type="binding site" evidence="1">
    <location>
        <position position="164"/>
    </location>
    <ligand>
        <name>S-adenosyl-L-methionine</name>
        <dbReference type="ChEBI" id="CHEBI:59789"/>
    </ligand>
</feature>
<dbReference type="Pfam" id="PF04378">
    <property type="entry name" value="RsmJ"/>
    <property type="match status" value="1"/>
</dbReference>
<dbReference type="PANTHER" id="PTHR37426:SF1">
    <property type="entry name" value="RIBOSOMAL RNA LARGE SUBUNIT METHYLTRANSFERASE J"/>
    <property type="match status" value="1"/>
</dbReference>
<keyword evidence="1" id="KW-0949">S-adenosyl-L-methionine</keyword>
<keyword evidence="1" id="KW-0808">Transferase</keyword>
<dbReference type="GO" id="GO:0003723">
    <property type="term" value="F:RNA binding"/>
    <property type="evidence" value="ECO:0007669"/>
    <property type="project" value="UniProtKB-UniRule"/>
</dbReference>
<comment type="similarity">
    <text evidence="1">Belongs to the RlmJ family.</text>
</comment>
<dbReference type="PANTHER" id="PTHR37426">
    <property type="entry name" value="RIBOSOMAL RNA LARGE SUBUNIT METHYLTRANSFERASE J"/>
    <property type="match status" value="1"/>
</dbReference>
<dbReference type="EC" id="2.1.1.266" evidence="1"/>
<feature type="binding site" evidence="1">
    <location>
        <position position="118"/>
    </location>
    <ligand>
        <name>S-adenosyl-L-methionine</name>
        <dbReference type="ChEBI" id="CHEBI:59789"/>
    </ligand>
</feature>
<dbReference type="GO" id="GO:0005829">
    <property type="term" value="C:cytosol"/>
    <property type="evidence" value="ECO:0007669"/>
    <property type="project" value="TreeGrafter"/>
</dbReference>
<dbReference type="Gene3D" id="3.40.50.150">
    <property type="entry name" value="Vaccinia Virus protein VP39"/>
    <property type="match status" value="1"/>
</dbReference>
<comment type="subunit">
    <text evidence="1">Monomer.</text>
</comment>
<gene>
    <name evidence="1 2" type="primary">rlmJ</name>
    <name evidence="2" type="ORF">Q4490_05155</name>
</gene>
<feature type="binding site" evidence="1">
    <location>
        <position position="42"/>
    </location>
    <ligand>
        <name>S-adenosyl-L-methionine</name>
        <dbReference type="ChEBI" id="CHEBI:59789"/>
    </ligand>
</feature>
<accession>A0AAW7XIQ7</accession>
<feature type="active site" description="Proton acceptor" evidence="1">
    <location>
        <position position="164"/>
    </location>
</feature>
<sequence length="279" mass="31552">MLSYKHGFHAGNFADVHKHMVLVQLINALNQKPKPWSYLETHGGKAHYDLTDEQAEKTGEYKKGIAPVWAAAQPPTLVANYLAQVSTENTGRLLRYYPGSPAIAANMAREDDRIAIMELHANEYELINKYFKRNTQVAIHHRDGYEGVLSMLPPKPNRGVVLIDPSYEVKSEYQEVARFIKKAHQRWPIGVYAVWYPILEAGLHRAMLQSVASSGIRKVFVSELYQKSSNSGRMFGSGMMLINPPWQLEEQLGSVMPWLERTLAESDADSSSGRWLVPE</sequence>
<evidence type="ECO:0000313" key="3">
    <source>
        <dbReference type="Proteomes" id="UP001169862"/>
    </source>
</evidence>
<feature type="binding site" evidence="1">
    <location>
        <position position="19"/>
    </location>
    <ligand>
        <name>S-adenosyl-L-methionine</name>
        <dbReference type="ChEBI" id="CHEBI:59789"/>
    </ligand>
</feature>
<dbReference type="SUPFAM" id="SSF53335">
    <property type="entry name" value="S-adenosyl-L-methionine-dependent methyltransferases"/>
    <property type="match status" value="1"/>
</dbReference>
<dbReference type="Proteomes" id="UP001169862">
    <property type="component" value="Unassembled WGS sequence"/>
</dbReference>
<feature type="binding site" evidence="1">
    <location>
        <begin position="143"/>
        <end position="144"/>
    </location>
    <ligand>
        <name>S-adenosyl-L-methionine</name>
        <dbReference type="ChEBI" id="CHEBI:59789"/>
    </ligand>
</feature>
<comment type="catalytic activity">
    <reaction evidence="1">
        <text>adenosine(2030) in 23S rRNA + S-adenosyl-L-methionine = N(6)-methyladenosine(2030) in 23S rRNA + S-adenosyl-L-homocysteine + H(+)</text>
        <dbReference type="Rhea" id="RHEA:43736"/>
        <dbReference type="Rhea" id="RHEA-COMP:10668"/>
        <dbReference type="Rhea" id="RHEA-COMP:10669"/>
        <dbReference type="ChEBI" id="CHEBI:15378"/>
        <dbReference type="ChEBI" id="CHEBI:57856"/>
        <dbReference type="ChEBI" id="CHEBI:59789"/>
        <dbReference type="ChEBI" id="CHEBI:74411"/>
        <dbReference type="ChEBI" id="CHEBI:74449"/>
        <dbReference type="EC" id="2.1.1.266"/>
    </reaction>
</comment>
<keyword evidence="1" id="KW-0694">RNA-binding</keyword>
<feature type="binding site" evidence="1">
    <location>
        <position position="100"/>
    </location>
    <ligand>
        <name>S-adenosyl-L-methionine</name>
        <dbReference type="ChEBI" id="CHEBI:59789"/>
    </ligand>
</feature>
<name>A0AAW7XIQ7_9GAMM</name>
<dbReference type="RefSeq" id="WP_303549067.1">
    <property type="nucleotide sequence ID" value="NZ_JAUOPG010000003.1"/>
</dbReference>
<reference evidence="2" key="1">
    <citation type="submission" date="2023-07" db="EMBL/GenBank/DDBJ databases">
        <title>Genome content predicts the carbon catabolic preferences of heterotrophic bacteria.</title>
        <authorList>
            <person name="Gralka M."/>
        </authorList>
    </citation>
    <scope>NUCLEOTIDE SEQUENCE</scope>
    <source>
        <strain evidence="2">I2M16</strain>
    </source>
</reference>
<keyword evidence="1" id="KW-0489">Methyltransferase</keyword>
<keyword evidence="1" id="KW-0698">rRNA processing</keyword>